<keyword evidence="1" id="KW-1133">Transmembrane helix</keyword>
<protein>
    <submittedName>
        <fullName evidence="2">Piso0_002664 protein</fullName>
    </submittedName>
</protein>
<accession>G8YFM7</accession>
<dbReference type="AlphaFoldDB" id="G8YFM7"/>
<name>G8YFM7_PICSO</name>
<dbReference type="HOGENOM" id="CLU_1152149_0_0_1"/>
<gene>
    <name evidence="2" type="primary">Piso0_002664</name>
    <name evidence="2" type="ORF">GNLVRS01_PISO0I15100g</name>
</gene>
<sequence>MGSSSFTIMPACFLPRSQLARASQNKLFSPLMRTWLSHSLQVPPGLTTRTCLYRKKRISDTSAVRLTIDAGARTCFCLSQDSWGVYFFLPFLPWCFPSVFRPCRTLAEAEVSFAGPSYLTVGRGVTVQGVVSLMYSPHGTSPDCFASSKLALMSAASAVLSRERLELHTRHSWSTLSRTLKRTFVGHLRHSYIIPFIFIFDWYLFSGFPCSSYVPGAQQIRLYHSPILVIFVFLRVCIRPV</sequence>
<keyword evidence="1" id="KW-0472">Membrane</keyword>
<feature type="transmembrane region" description="Helical" evidence="1">
    <location>
        <begin position="220"/>
        <end position="238"/>
    </location>
</feature>
<keyword evidence="3" id="KW-1185">Reference proteome</keyword>
<dbReference type="EMBL" id="FO082051">
    <property type="protein sequence ID" value="CCE81976.1"/>
    <property type="molecule type" value="Genomic_DNA"/>
</dbReference>
<evidence type="ECO:0000313" key="2">
    <source>
        <dbReference type="EMBL" id="CCE81976.1"/>
    </source>
</evidence>
<proteinExistence type="predicted"/>
<keyword evidence="1" id="KW-0812">Transmembrane</keyword>
<organism evidence="2 3">
    <name type="scientific">Pichia sorbitophila (strain ATCC MYA-4447 / BCRC 22081 / CBS 7064 / NBRC 10061 / NRRL Y-12695)</name>
    <name type="common">Hybrid yeast</name>
    <dbReference type="NCBI Taxonomy" id="559304"/>
    <lineage>
        <taxon>Eukaryota</taxon>
        <taxon>Fungi</taxon>
        <taxon>Dikarya</taxon>
        <taxon>Ascomycota</taxon>
        <taxon>Saccharomycotina</taxon>
        <taxon>Pichiomycetes</taxon>
        <taxon>Debaryomycetaceae</taxon>
        <taxon>Millerozyma</taxon>
    </lineage>
</organism>
<evidence type="ECO:0000313" key="3">
    <source>
        <dbReference type="Proteomes" id="UP000005222"/>
    </source>
</evidence>
<evidence type="ECO:0000256" key="1">
    <source>
        <dbReference type="SAM" id="Phobius"/>
    </source>
</evidence>
<reference evidence="2 3" key="1">
    <citation type="journal article" date="2012" name="G3 (Bethesda)">
        <title>Pichia sorbitophila, an interspecies yeast hybrid reveals early steps of genome resolution following polyploidization.</title>
        <authorList>
            <person name="Leh Louis V."/>
            <person name="Despons L."/>
            <person name="Friedrich A."/>
            <person name="Martin T."/>
            <person name="Durrens P."/>
            <person name="Casaregola S."/>
            <person name="Neuveglise C."/>
            <person name="Fairhead C."/>
            <person name="Marck C."/>
            <person name="Cruz J.A."/>
            <person name="Straub M.L."/>
            <person name="Kugler V."/>
            <person name="Sacerdot C."/>
            <person name="Uzunov Z."/>
            <person name="Thierry A."/>
            <person name="Weiss S."/>
            <person name="Bleykasten C."/>
            <person name="De Montigny J."/>
            <person name="Jacques N."/>
            <person name="Jung P."/>
            <person name="Lemaire M."/>
            <person name="Mallet S."/>
            <person name="Morel G."/>
            <person name="Richard G.F."/>
            <person name="Sarkar A."/>
            <person name="Savel G."/>
            <person name="Schacherer J."/>
            <person name="Seret M.L."/>
            <person name="Talla E."/>
            <person name="Samson G."/>
            <person name="Jubin C."/>
            <person name="Poulain J."/>
            <person name="Vacherie B."/>
            <person name="Barbe V."/>
            <person name="Pelletier E."/>
            <person name="Sherman D.J."/>
            <person name="Westhof E."/>
            <person name="Weissenbach J."/>
            <person name="Baret P.V."/>
            <person name="Wincker P."/>
            <person name="Gaillardin C."/>
            <person name="Dujon B."/>
            <person name="Souciet J.L."/>
        </authorList>
    </citation>
    <scope>NUCLEOTIDE SEQUENCE [LARGE SCALE GENOMIC DNA]</scope>
    <source>
        <strain evidence="3">ATCC MYA-4447 / BCRC 22081 / CBS 7064 / NBRC 10061 / NRRL Y-12695</strain>
    </source>
</reference>
<dbReference type="Proteomes" id="UP000005222">
    <property type="component" value="Chromosome I"/>
</dbReference>
<feature type="transmembrane region" description="Helical" evidence="1">
    <location>
        <begin position="192"/>
        <end position="214"/>
    </location>
</feature>
<dbReference type="InParanoid" id="G8YFM7"/>